<keyword evidence="2" id="KW-1185">Reference proteome</keyword>
<evidence type="ECO:0000313" key="2">
    <source>
        <dbReference type="Proteomes" id="UP000320762"/>
    </source>
</evidence>
<reference evidence="1 2" key="1">
    <citation type="journal article" date="2019" name="New Phytol.">
        <title>Comparative genomics reveals unique wood-decay strategies and fruiting body development in the Schizophyllaceae.</title>
        <authorList>
            <person name="Almasi E."/>
            <person name="Sahu N."/>
            <person name="Krizsan K."/>
            <person name="Balint B."/>
            <person name="Kovacs G.M."/>
            <person name="Kiss B."/>
            <person name="Cseklye J."/>
            <person name="Drula E."/>
            <person name="Henrissat B."/>
            <person name="Nagy I."/>
            <person name="Chovatia M."/>
            <person name="Adam C."/>
            <person name="LaButti K."/>
            <person name="Lipzen A."/>
            <person name="Riley R."/>
            <person name="Grigoriev I.V."/>
            <person name="Nagy L.G."/>
        </authorList>
    </citation>
    <scope>NUCLEOTIDE SEQUENCE [LARGE SCALE GENOMIC DNA]</scope>
    <source>
        <strain evidence="1 2">NL-1724</strain>
    </source>
</reference>
<gene>
    <name evidence="1" type="ORF">BD626DRAFT_503859</name>
</gene>
<sequence>MPQNHLDQVAADICHADSTIFSATSQALQDPTRSSTRRSSHSVRALPSSSGYVTFSWDALSPCLLVVGCHRTLILTTIASLFLQYTLSYAASHSSPHSPPSHSHIPRLSITIPPSVYHDAFPFTCLSFLPLPFRTTIIPGPRRVRLHARGPLSFVEDRASYRRLVYSCTAHMLHAVFAVWGRTFTQYTYIISSRL</sequence>
<dbReference type="EMBL" id="VDMD01000020">
    <property type="protein sequence ID" value="TRM60788.1"/>
    <property type="molecule type" value="Genomic_DNA"/>
</dbReference>
<dbReference type="Proteomes" id="UP000320762">
    <property type="component" value="Unassembled WGS sequence"/>
</dbReference>
<comment type="caution">
    <text evidence="1">The sequence shown here is derived from an EMBL/GenBank/DDBJ whole genome shotgun (WGS) entry which is preliminary data.</text>
</comment>
<organism evidence="1 2">
    <name type="scientific">Schizophyllum amplum</name>
    <dbReference type="NCBI Taxonomy" id="97359"/>
    <lineage>
        <taxon>Eukaryota</taxon>
        <taxon>Fungi</taxon>
        <taxon>Dikarya</taxon>
        <taxon>Basidiomycota</taxon>
        <taxon>Agaricomycotina</taxon>
        <taxon>Agaricomycetes</taxon>
        <taxon>Agaricomycetidae</taxon>
        <taxon>Agaricales</taxon>
        <taxon>Schizophyllaceae</taxon>
        <taxon>Schizophyllum</taxon>
    </lineage>
</organism>
<accession>A0A550C7K1</accession>
<proteinExistence type="predicted"/>
<protein>
    <submittedName>
        <fullName evidence="1">Uncharacterized protein</fullName>
    </submittedName>
</protein>
<dbReference type="AlphaFoldDB" id="A0A550C7K1"/>
<evidence type="ECO:0000313" key="1">
    <source>
        <dbReference type="EMBL" id="TRM60788.1"/>
    </source>
</evidence>
<name>A0A550C7K1_9AGAR</name>